<proteinExistence type="predicted"/>
<evidence type="ECO:0000313" key="2">
    <source>
        <dbReference type="Proteomes" id="UP001239111"/>
    </source>
</evidence>
<accession>A0ACC2NVA6</accession>
<keyword evidence="2" id="KW-1185">Reference proteome</keyword>
<comment type="caution">
    <text evidence="1">The sequence shown here is derived from an EMBL/GenBank/DDBJ whole genome shotgun (WGS) entry which is preliminary data.</text>
</comment>
<dbReference type="Proteomes" id="UP001239111">
    <property type="component" value="Chromosome 2"/>
</dbReference>
<protein>
    <submittedName>
        <fullName evidence="1">Uncharacterized protein</fullName>
    </submittedName>
</protein>
<organism evidence="1 2">
    <name type="scientific">Eretmocerus hayati</name>
    <dbReference type="NCBI Taxonomy" id="131215"/>
    <lineage>
        <taxon>Eukaryota</taxon>
        <taxon>Metazoa</taxon>
        <taxon>Ecdysozoa</taxon>
        <taxon>Arthropoda</taxon>
        <taxon>Hexapoda</taxon>
        <taxon>Insecta</taxon>
        <taxon>Pterygota</taxon>
        <taxon>Neoptera</taxon>
        <taxon>Endopterygota</taxon>
        <taxon>Hymenoptera</taxon>
        <taxon>Apocrita</taxon>
        <taxon>Proctotrupomorpha</taxon>
        <taxon>Chalcidoidea</taxon>
        <taxon>Aphelinidae</taxon>
        <taxon>Aphelininae</taxon>
        <taxon>Eretmocerus</taxon>
    </lineage>
</organism>
<sequence length="228" mass="26101">MYNGVGLATPRGSGTSGHVQRNCAALFKKEKSKHKDESKAEPLSRQPNKEILEHTRKREIELKCLELSDALEEQGYTQDEIDAKVESYRKMLLDNFEKSNKDKKQLDEYGRPITKDTHQTAEAQIERNAKLRDAFGLDPKIKDEESQSDPKEAEEEPVEIPKDAGEEPAKKSKDSEEKLSKKSKNSEERSSKKSKDSKEKSSKKSKDSDDLHHAILDSQVYDRVWHFL</sequence>
<gene>
    <name evidence="1" type="ORF">QAD02_010975</name>
</gene>
<name>A0ACC2NVA6_9HYME</name>
<evidence type="ECO:0000313" key="1">
    <source>
        <dbReference type="EMBL" id="KAJ8675189.1"/>
    </source>
</evidence>
<reference evidence="1" key="1">
    <citation type="submission" date="2023-04" db="EMBL/GenBank/DDBJ databases">
        <title>A chromosome-level genome assembly of the parasitoid wasp Eretmocerus hayati.</title>
        <authorList>
            <person name="Zhong Y."/>
            <person name="Liu S."/>
            <person name="Liu Y."/>
        </authorList>
    </citation>
    <scope>NUCLEOTIDE SEQUENCE</scope>
    <source>
        <strain evidence="1">ZJU_SS_LIU_2023</strain>
    </source>
</reference>
<dbReference type="EMBL" id="CM056742">
    <property type="protein sequence ID" value="KAJ8675189.1"/>
    <property type="molecule type" value="Genomic_DNA"/>
</dbReference>